<proteinExistence type="predicted"/>
<feature type="domain" description="Cytidyltransferase-like" evidence="3">
    <location>
        <begin position="16"/>
        <end position="82"/>
    </location>
</feature>
<organism evidence="4 5">
    <name type="scientific">Candidatus Sungbacteria bacterium RIFCSPHIGHO2_02_FULL_51_29</name>
    <dbReference type="NCBI Taxonomy" id="1802273"/>
    <lineage>
        <taxon>Bacteria</taxon>
        <taxon>Candidatus Sungiibacteriota</taxon>
    </lineage>
</organism>
<reference evidence="4 5" key="1">
    <citation type="journal article" date="2016" name="Nat. Commun.">
        <title>Thousands of microbial genomes shed light on interconnected biogeochemical processes in an aquifer system.</title>
        <authorList>
            <person name="Anantharaman K."/>
            <person name="Brown C.T."/>
            <person name="Hug L.A."/>
            <person name="Sharon I."/>
            <person name="Castelle C.J."/>
            <person name="Probst A.J."/>
            <person name="Thomas B.C."/>
            <person name="Singh A."/>
            <person name="Wilkins M.J."/>
            <person name="Karaoz U."/>
            <person name="Brodie E.L."/>
            <person name="Williams K.H."/>
            <person name="Hubbard S.S."/>
            <person name="Banfield J.F."/>
        </authorList>
    </citation>
    <scope>NUCLEOTIDE SEQUENCE [LARGE SCALE GENOMIC DNA]</scope>
</reference>
<protein>
    <recommendedName>
        <fullName evidence="3">Cytidyltransferase-like domain-containing protein</fullName>
    </recommendedName>
</protein>
<evidence type="ECO:0000256" key="1">
    <source>
        <dbReference type="ARBA" id="ARBA00022679"/>
    </source>
</evidence>
<dbReference type="AlphaFoldDB" id="A0A1G2KR20"/>
<evidence type="ECO:0000256" key="2">
    <source>
        <dbReference type="ARBA" id="ARBA00022695"/>
    </source>
</evidence>
<comment type="caution">
    <text evidence="4">The sequence shown here is derived from an EMBL/GenBank/DDBJ whole genome shotgun (WGS) entry which is preliminary data.</text>
</comment>
<dbReference type="Gene3D" id="3.40.50.620">
    <property type="entry name" value="HUPs"/>
    <property type="match status" value="1"/>
</dbReference>
<dbReference type="InterPro" id="IPR050385">
    <property type="entry name" value="Archaeal_FAD_synthase"/>
</dbReference>
<dbReference type="PANTHER" id="PTHR43793:SF1">
    <property type="entry name" value="FAD SYNTHASE"/>
    <property type="match status" value="1"/>
</dbReference>
<dbReference type="InterPro" id="IPR014729">
    <property type="entry name" value="Rossmann-like_a/b/a_fold"/>
</dbReference>
<dbReference type="EMBL" id="MHQL01000052">
    <property type="protein sequence ID" value="OHA01878.1"/>
    <property type="molecule type" value="Genomic_DNA"/>
</dbReference>
<dbReference type="InterPro" id="IPR004821">
    <property type="entry name" value="Cyt_trans-like"/>
</dbReference>
<dbReference type="SUPFAM" id="SSF52374">
    <property type="entry name" value="Nucleotidylyl transferase"/>
    <property type="match status" value="1"/>
</dbReference>
<dbReference type="Proteomes" id="UP000177811">
    <property type="component" value="Unassembled WGS sequence"/>
</dbReference>
<accession>A0A1G2KR20</accession>
<keyword evidence="2" id="KW-0548">Nucleotidyltransferase</keyword>
<evidence type="ECO:0000313" key="5">
    <source>
        <dbReference type="Proteomes" id="UP000177811"/>
    </source>
</evidence>
<evidence type="ECO:0000313" key="4">
    <source>
        <dbReference type="EMBL" id="OHA01878.1"/>
    </source>
</evidence>
<gene>
    <name evidence="4" type="ORF">A3C16_03230</name>
</gene>
<dbReference type="PANTHER" id="PTHR43793">
    <property type="entry name" value="FAD SYNTHASE"/>
    <property type="match status" value="1"/>
</dbReference>
<dbReference type="Pfam" id="PF01467">
    <property type="entry name" value="CTP_transf_like"/>
    <property type="match status" value="1"/>
</dbReference>
<dbReference type="GO" id="GO:0016779">
    <property type="term" value="F:nucleotidyltransferase activity"/>
    <property type="evidence" value="ECO:0007669"/>
    <property type="project" value="UniProtKB-KW"/>
</dbReference>
<dbReference type="SUPFAM" id="SSF103642">
    <property type="entry name" value="Sec-C motif"/>
    <property type="match status" value="1"/>
</dbReference>
<dbReference type="NCBIfam" id="TIGR00125">
    <property type="entry name" value="cyt_tran_rel"/>
    <property type="match status" value="1"/>
</dbReference>
<name>A0A1G2KR20_9BACT</name>
<evidence type="ECO:0000259" key="3">
    <source>
        <dbReference type="Pfam" id="PF01467"/>
    </source>
</evidence>
<keyword evidence="1" id="KW-0808">Transferase</keyword>
<sequence>MHMRKKAQKKTVVAVSGGFDPLHVGHVRLIQEAARLGDELVVIVNNDNWLKKKKGFIFMPQRERREVLSAIEGVSRVVLTSHKADPSDMSVSRELLKIRPHIFANGGDRKAHNTPEAEACALIGCGMAYGVGRGGKVQSSSWLVKDAALNMPCPCGSGKKYKRCHGA</sequence>
<dbReference type="InterPro" id="IPR004027">
    <property type="entry name" value="SEC_C_motif"/>
</dbReference>
<dbReference type="Gene3D" id="3.10.450.50">
    <property type="match status" value="1"/>
</dbReference>
<dbReference type="Pfam" id="PF02810">
    <property type="entry name" value="SEC-C"/>
    <property type="match status" value="1"/>
</dbReference>